<dbReference type="AlphaFoldDB" id="A0A7S7M0A7"/>
<dbReference type="InterPro" id="IPR013976">
    <property type="entry name" value="HDOD"/>
</dbReference>
<dbReference type="SUPFAM" id="SSF109604">
    <property type="entry name" value="HD-domain/PDEase-like"/>
    <property type="match status" value="1"/>
</dbReference>
<dbReference type="KEGG" id="smas:HUE87_09970"/>
<organism evidence="2 3">
    <name type="scientific">Candidatus Sulfurimonas marisnigri</name>
    <dbReference type="NCBI Taxonomy" id="2740405"/>
    <lineage>
        <taxon>Bacteria</taxon>
        <taxon>Pseudomonadati</taxon>
        <taxon>Campylobacterota</taxon>
        <taxon>Epsilonproteobacteria</taxon>
        <taxon>Campylobacterales</taxon>
        <taxon>Sulfurimonadaceae</taxon>
        <taxon>Sulfurimonas</taxon>
    </lineage>
</organism>
<dbReference type="Pfam" id="PF08668">
    <property type="entry name" value="HDOD"/>
    <property type="match status" value="1"/>
</dbReference>
<evidence type="ECO:0000313" key="2">
    <source>
        <dbReference type="EMBL" id="QOY54198.1"/>
    </source>
</evidence>
<accession>A0A7S7M0A7</accession>
<keyword evidence="3" id="KW-1185">Reference proteome</keyword>
<protein>
    <submittedName>
        <fullName evidence="2">Histidine kinase</fullName>
    </submittedName>
</protein>
<keyword evidence="2" id="KW-0808">Transferase</keyword>
<evidence type="ECO:0000313" key="3">
    <source>
        <dbReference type="Proteomes" id="UP000593836"/>
    </source>
</evidence>
<dbReference type="Proteomes" id="UP000593836">
    <property type="component" value="Chromosome"/>
</dbReference>
<reference evidence="2 3" key="1">
    <citation type="submission" date="2020-05" db="EMBL/GenBank/DDBJ databases">
        <title>Sulfurimonas marisnigri, sp. nov., and Sulfurimonas baltica, sp. nov., manganese oxide reducing chemolithoautotrophs of the class Epsilonproteobacteria isolated from the pelagic redoxclines of the Black and Baltic Seas and emended description of the genus Sulfurimonas.</title>
        <authorList>
            <person name="Henkel J.V."/>
            <person name="Laudan C."/>
            <person name="Werner J."/>
            <person name="Neu T."/>
            <person name="Plewe S."/>
            <person name="Sproer C."/>
            <person name="Bunk B."/>
            <person name="Schulz-Vogt H.N."/>
        </authorList>
    </citation>
    <scope>NUCLEOTIDE SEQUENCE [LARGE SCALE GENOMIC DNA]</scope>
    <source>
        <strain evidence="2 3">SoZ1</strain>
    </source>
</reference>
<keyword evidence="2" id="KW-0418">Kinase</keyword>
<dbReference type="GO" id="GO:0016301">
    <property type="term" value="F:kinase activity"/>
    <property type="evidence" value="ECO:0007669"/>
    <property type="project" value="UniProtKB-KW"/>
</dbReference>
<dbReference type="Gene3D" id="1.10.3210.10">
    <property type="entry name" value="Hypothetical protein af1432"/>
    <property type="match status" value="1"/>
</dbReference>
<evidence type="ECO:0000259" key="1">
    <source>
        <dbReference type="Pfam" id="PF08668"/>
    </source>
</evidence>
<proteinExistence type="predicted"/>
<dbReference type="RefSeq" id="WP_194366244.1">
    <property type="nucleotide sequence ID" value="NZ_CP054493.1"/>
</dbReference>
<gene>
    <name evidence="2" type="ORF">HUE87_09970</name>
</gene>
<feature type="domain" description="HDOD" evidence="1">
    <location>
        <begin position="15"/>
        <end position="196"/>
    </location>
</feature>
<dbReference type="EMBL" id="CP054493">
    <property type="protein sequence ID" value="QOY54198.1"/>
    <property type="molecule type" value="Genomic_DNA"/>
</dbReference>
<name>A0A7S7M0A7_9BACT</name>
<sequence length="265" mass="30054">MITKDKIDSFIDKIPPTPKALKETLSLLNIGELTKAAKVAESDLALKAYLKNIVNKPIYGFKNEVTDISQIFGILGVSLSQQTVYNYIITLLSPAKWSLFKLSSKTFYELQANLSKKWELILKHLEIDNKDIYSAISLLPSSVIVAEALFCEKIDDVTLLRTTKSLDFNTILIRLCGIGLFDICEQIAIKWEMGELVPQILQASSGLKPAEDEKINLLGKWMHLLLFYELSQPMFIKAGLNDFVDFQIDYVEDIYEEFASLMEIE</sequence>